<evidence type="ECO:0000313" key="3">
    <source>
        <dbReference type="EMBL" id="OGM01173.1"/>
    </source>
</evidence>
<dbReference type="EMBL" id="MGFH01000239">
    <property type="protein sequence ID" value="OGM01173.1"/>
    <property type="molecule type" value="Genomic_DNA"/>
</dbReference>
<dbReference type="InterPro" id="IPR051465">
    <property type="entry name" value="Cell_Envelope_Struct_Comp"/>
</dbReference>
<evidence type="ECO:0000256" key="1">
    <source>
        <dbReference type="SAM" id="SignalP"/>
    </source>
</evidence>
<keyword evidence="1" id="KW-0732">Signal</keyword>
<accession>A0A1F7WEF6</accession>
<feature type="chain" id="PRO_5009533375" description="SLH domain-containing protein" evidence="1">
    <location>
        <begin position="24"/>
        <end position="544"/>
    </location>
</feature>
<sequence>MKKSLLILVVAVFMAATIGTAFAGPFSDVPKSHWAYEAVQSLAVKGLLEGYADGKFKGTKAMTRYEMALMVARLIDKKFGGADFDTLQKLTVEFADELALLGVKVQALEEEVKVVRNDVDALKSDVDMLKKGGLGKIKLTIEDRIRFEDNKYKSLNVGVADLGNSRFVNRLRMNIKANIDDNVSAFISLQDSTRHGIGVQNNPTNGLNNTTSFDTNRDLYLGYIDIKNFGGEVVDNARIGRMTLTIGKAFIFDNEVDGLMLKKHYRGTHFSLGGFDTRGALPVPGAAASANDGLDAKLFTVDHSWKNVSAGLYYMTRSNTYAAVSGTGISYSAMNVAGLTLDGKIGKSVVAFLEYADMSPAKNKDLYTATPVVAKWKGKGFKFGGEWTVNPTWDLTLMYQDREKDFTVLSLNDDYTDSVYAGNGPYVMSCTRNGGAPAIADSYNNSQIASFIIGYKATDKLNLDLWYEDMKGKDKLNAAGTLTGNFDQSTVQLASVYQYRENTAFKLRYRTTKFKTSDADYVVLGAGNGPADYDQVRLDLNVKF</sequence>
<proteinExistence type="predicted"/>
<reference evidence="3 4" key="1">
    <citation type="journal article" date="2016" name="Nat. Commun.">
        <title>Thousands of microbial genomes shed light on interconnected biogeochemical processes in an aquifer system.</title>
        <authorList>
            <person name="Anantharaman K."/>
            <person name="Brown C.T."/>
            <person name="Hug L.A."/>
            <person name="Sharon I."/>
            <person name="Castelle C.J."/>
            <person name="Probst A.J."/>
            <person name="Thomas B.C."/>
            <person name="Singh A."/>
            <person name="Wilkins M.J."/>
            <person name="Karaoz U."/>
            <person name="Brodie E.L."/>
            <person name="Williams K.H."/>
            <person name="Hubbard S.S."/>
            <person name="Banfield J.F."/>
        </authorList>
    </citation>
    <scope>NUCLEOTIDE SEQUENCE [LARGE SCALE GENOMIC DNA]</scope>
</reference>
<dbReference type="Proteomes" id="UP000178735">
    <property type="component" value="Unassembled WGS sequence"/>
</dbReference>
<comment type="caution">
    <text evidence="3">The sequence shown here is derived from an EMBL/GenBank/DDBJ whole genome shotgun (WGS) entry which is preliminary data.</text>
</comment>
<dbReference type="STRING" id="1817813.A2008_07410"/>
<dbReference type="PANTHER" id="PTHR43308">
    <property type="entry name" value="OUTER MEMBRANE PROTEIN ALPHA-RELATED"/>
    <property type="match status" value="1"/>
</dbReference>
<dbReference type="InterPro" id="IPR001119">
    <property type="entry name" value="SLH_dom"/>
</dbReference>
<dbReference type="PROSITE" id="PS51272">
    <property type="entry name" value="SLH"/>
    <property type="match status" value="1"/>
</dbReference>
<dbReference type="PANTHER" id="PTHR43308:SF1">
    <property type="entry name" value="OUTER MEMBRANE PROTEIN ALPHA"/>
    <property type="match status" value="1"/>
</dbReference>
<feature type="signal peptide" evidence="1">
    <location>
        <begin position="1"/>
        <end position="23"/>
    </location>
</feature>
<name>A0A1F7WEF6_9BACT</name>
<organism evidence="3 4">
    <name type="scientific">Candidatus Wallbacteria bacterium GWC2_49_35</name>
    <dbReference type="NCBI Taxonomy" id="1817813"/>
    <lineage>
        <taxon>Bacteria</taxon>
        <taxon>Candidatus Walliibacteriota</taxon>
    </lineage>
</organism>
<feature type="domain" description="SLH" evidence="2">
    <location>
        <begin position="22"/>
        <end position="85"/>
    </location>
</feature>
<protein>
    <recommendedName>
        <fullName evidence="2">SLH domain-containing protein</fullName>
    </recommendedName>
</protein>
<dbReference type="AlphaFoldDB" id="A0A1F7WEF6"/>
<evidence type="ECO:0000259" key="2">
    <source>
        <dbReference type="PROSITE" id="PS51272"/>
    </source>
</evidence>
<gene>
    <name evidence="3" type="ORF">A2008_07410</name>
</gene>
<evidence type="ECO:0000313" key="4">
    <source>
        <dbReference type="Proteomes" id="UP000178735"/>
    </source>
</evidence>
<dbReference type="Pfam" id="PF00395">
    <property type="entry name" value="SLH"/>
    <property type="match status" value="1"/>
</dbReference>